<dbReference type="RefSeq" id="WP_093759422.1">
    <property type="nucleotide sequence ID" value="NZ_CP050292.1"/>
</dbReference>
<dbReference type="GO" id="GO:0043190">
    <property type="term" value="C:ATP-binding cassette (ABC) transporter complex"/>
    <property type="evidence" value="ECO:0007669"/>
    <property type="project" value="InterPro"/>
</dbReference>
<evidence type="ECO:0000313" key="4">
    <source>
        <dbReference type="EMBL" id="QND74859.1"/>
    </source>
</evidence>
<dbReference type="AlphaFoldDB" id="A0A7G6U777"/>
<dbReference type="NCBIfam" id="TIGR01098">
    <property type="entry name" value="3A0109s03R"/>
    <property type="match status" value="1"/>
</dbReference>
<evidence type="ECO:0000256" key="1">
    <source>
        <dbReference type="ARBA" id="ARBA00007162"/>
    </source>
</evidence>
<dbReference type="InterPro" id="IPR005770">
    <property type="entry name" value="PhnD"/>
</dbReference>
<accession>A0A7G6U777</accession>
<dbReference type="GO" id="GO:0015716">
    <property type="term" value="P:organic phosphonate transport"/>
    <property type="evidence" value="ECO:0007669"/>
    <property type="project" value="InterPro"/>
</dbReference>
<dbReference type="Proteomes" id="UP000515291">
    <property type="component" value="Chromosome"/>
</dbReference>
<name>A0A7G6U777_9BRAD</name>
<dbReference type="SUPFAM" id="SSF53850">
    <property type="entry name" value="Periplasmic binding protein-like II"/>
    <property type="match status" value="1"/>
</dbReference>
<dbReference type="InterPro" id="IPR017797">
    <property type="entry name" value="Phosphnate-bd"/>
</dbReference>
<feature type="chain" id="PRO_5028968764" evidence="3">
    <location>
        <begin position="24"/>
        <end position="312"/>
    </location>
</feature>
<dbReference type="CDD" id="cd01071">
    <property type="entry name" value="PBP2_PhnD_like"/>
    <property type="match status" value="1"/>
</dbReference>
<sequence>MINRRSILLSAAALAFAATSASAQDYKAKYPELTFAIIPAENASGVTERWAPFVAYLSKELGVKVNLRIANDYAAVIEGQRSGNIHIASYGSASFARARLTGVKTDAFANDINIDGSTGYYSVFFVKANSAYKTIDNLKGKNLGLVDPNSTSGNNVPRFELDKMGISDADTYFSKVVFTGSHENALLALSQGTVDVAANQWTNDNDSTLQQMLTKGMLKNADGTPMKKEDFRIIHKSAPIINGPYAYSSDLPEELKVAIAKAFVDAPTKDKAAFDRLSDGQKKGFHAATTKDWDATIDLIKFVDALRKKKAS</sequence>
<dbReference type="KEGG" id="trb:HB776_29330"/>
<proteinExistence type="inferred from homology"/>
<dbReference type="Pfam" id="PF12974">
    <property type="entry name" value="Phosphonate-bd"/>
    <property type="match status" value="1"/>
</dbReference>
<evidence type="ECO:0000313" key="5">
    <source>
        <dbReference type="Proteomes" id="UP000515291"/>
    </source>
</evidence>
<feature type="signal peptide" evidence="3">
    <location>
        <begin position="1"/>
        <end position="23"/>
    </location>
</feature>
<dbReference type="EMBL" id="CP050292">
    <property type="protein sequence ID" value="QND74859.1"/>
    <property type="molecule type" value="Genomic_DNA"/>
</dbReference>
<gene>
    <name evidence="4" type="primary">phnD</name>
    <name evidence="4" type="ORF">HB776_29330</name>
</gene>
<dbReference type="Gene3D" id="3.40.190.10">
    <property type="entry name" value="Periplasmic binding protein-like II"/>
    <property type="match status" value="2"/>
</dbReference>
<keyword evidence="2 3" id="KW-0732">Signal</keyword>
<organism evidence="4 5">
    <name type="scientific">Tardiphaga robiniae</name>
    <dbReference type="NCBI Taxonomy" id="943830"/>
    <lineage>
        <taxon>Bacteria</taxon>
        <taxon>Pseudomonadati</taxon>
        <taxon>Pseudomonadota</taxon>
        <taxon>Alphaproteobacteria</taxon>
        <taxon>Hyphomicrobiales</taxon>
        <taxon>Nitrobacteraceae</taxon>
        <taxon>Tardiphaga</taxon>
    </lineage>
</organism>
<dbReference type="GO" id="GO:0055085">
    <property type="term" value="P:transmembrane transport"/>
    <property type="evidence" value="ECO:0007669"/>
    <property type="project" value="InterPro"/>
</dbReference>
<dbReference type="PANTHER" id="PTHR35841">
    <property type="entry name" value="PHOSPHONATES-BINDING PERIPLASMIC PROTEIN"/>
    <property type="match status" value="1"/>
</dbReference>
<comment type="similarity">
    <text evidence="1">Belongs to the phosphate/phosphite/phosphonate binding protein family.</text>
</comment>
<dbReference type="PANTHER" id="PTHR35841:SF1">
    <property type="entry name" value="PHOSPHONATES-BINDING PERIPLASMIC PROTEIN"/>
    <property type="match status" value="1"/>
</dbReference>
<protein>
    <submittedName>
        <fullName evidence="4">Phosphonate ABC transporter substrate-binding protein</fullName>
    </submittedName>
</protein>
<dbReference type="NCBIfam" id="TIGR03431">
    <property type="entry name" value="PhnD"/>
    <property type="match status" value="1"/>
</dbReference>
<evidence type="ECO:0000256" key="3">
    <source>
        <dbReference type="SAM" id="SignalP"/>
    </source>
</evidence>
<reference evidence="5" key="1">
    <citation type="journal article" date="2020" name="Mol. Plant Microbe">
        <title>Rhizobial microsymbionts of the narrowly endemic Oxytropis species growing in Kamchatka are characterized by significant genetic diversity and possess a set of genes that are associated with T3SS and T6SS secretion systems and can affect the development of symbiosis.</title>
        <authorList>
            <person name="Safronova V."/>
            <person name="Guro P."/>
            <person name="Sazanova A."/>
            <person name="Kuznetsova I."/>
            <person name="Belimov A."/>
            <person name="Yakubov V."/>
            <person name="Chirak E."/>
            <person name="Afonin A."/>
            <person name="Gogolev Y."/>
            <person name="Andronov E."/>
            <person name="Tikhonovich I."/>
        </authorList>
    </citation>
    <scope>NUCLEOTIDE SEQUENCE [LARGE SCALE GENOMIC DNA]</scope>
    <source>
        <strain evidence="5">581</strain>
    </source>
</reference>
<evidence type="ECO:0000256" key="2">
    <source>
        <dbReference type="ARBA" id="ARBA00022729"/>
    </source>
</evidence>